<evidence type="ECO:0000313" key="11">
    <source>
        <dbReference type="Proteomes" id="UP001175000"/>
    </source>
</evidence>
<dbReference type="PANTHER" id="PTHR33365">
    <property type="entry name" value="YALI0B05434P"/>
    <property type="match status" value="1"/>
</dbReference>
<keyword evidence="7" id="KW-0325">Glycoprotein</keyword>
<comment type="subcellular location">
    <subcellularLocation>
        <location evidence="1">Membrane</location>
        <topology evidence="1">Single-pass membrane protein</topology>
    </subcellularLocation>
</comment>
<dbReference type="Pfam" id="PF11807">
    <property type="entry name" value="UstYa"/>
    <property type="match status" value="1"/>
</dbReference>
<dbReference type="GO" id="GO:0043386">
    <property type="term" value="P:mycotoxin biosynthetic process"/>
    <property type="evidence" value="ECO:0007669"/>
    <property type="project" value="InterPro"/>
</dbReference>
<evidence type="ECO:0000256" key="5">
    <source>
        <dbReference type="ARBA" id="ARBA00023026"/>
    </source>
</evidence>
<organism evidence="10 11">
    <name type="scientific">Immersiella caudata</name>
    <dbReference type="NCBI Taxonomy" id="314043"/>
    <lineage>
        <taxon>Eukaryota</taxon>
        <taxon>Fungi</taxon>
        <taxon>Dikarya</taxon>
        <taxon>Ascomycota</taxon>
        <taxon>Pezizomycotina</taxon>
        <taxon>Sordariomycetes</taxon>
        <taxon>Sordariomycetidae</taxon>
        <taxon>Sordariales</taxon>
        <taxon>Lasiosphaeriaceae</taxon>
        <taxon>Immersiella</taxon>
    </lineage>
</organism>
<evidence type="ECO:0000256" key="8">
    <source>
        <dbReference type="ARBA" id="ARBA00035112"/>
    </source>
</evidence>
<keyword evidence="11" id="KW-1185">Reference proteome</keyword>
<comment type="pathway">
    <text evidence="2">Mycotoxin biosynthesis.</text>
</comment>
<name>A0AA40C6A0_9PEZI</name>
<evidence type="ECO:0000256" key="9">
    <source>
        <dbReference type="SAM" id="SignalP"/>
    </source>
</evidence>
<evidence type="ECO:0000256" key="6">
    <source>
        <dbReference type="ARBA" id="ARBA00023136"/>
    </source>
</evidence>
<evidence type="ECO:0000313" key="10">
    <source>
        <dbReference type="EMBL" id="KAK0625823.1"/>
    </source>
</evidence>
<evidence type="ECO:0000256" key="3">
    <source>
        <dbReference type="ARBA" id="ARBA00022692"/>
    </source>
</evidence>
<accession>A0AA40C6A0</accession>
<evidence type="ECO:0000256" key="2">
    <source>
        <dbReference type="ARBA" id="ARBA00004685"/>
    </source>
</evidence>
<dbReference type="InterPro" id="IPR021765">
    <property type="entry name" value="UstYa-like"/>
</dbReference>
<keyword evidence="4" id="KW-1133">Transmembrane helix</keyword>
<feature type="non-terminal residue" evidence="10">
    <location>
        <position position="1"/>
    </location>
</feature>
<dbReference type="Proteomes" id="UP001175000">
    <property type="component" value="Unassembled WGS sequence"/>
</dbReference>
<evidence type="ECO:0000256" key="7">
    <source>
        <dbReference type="ARBA" id="ARBA00023180"/>
    </source>
</evidence>
<proteinExistence type="inferred from homology"/>
<feature type="signal peptide" evidence="9">
    <location>
        <begin position="1"/>
        <end position="17"/>
    </location>
</feature>
<sequence length="199" mass="22857">LWLLSLAIASSLSSCKSNGFSYETGFDTDLEPIRPVIELQKIRFSGGLKFDENGTLYRSIDPTAIQYVGEPSDGIDKAWADLIHGEGVDLVGKEAESVVGKTYQKPGGWWLTGVDAFHQLHCINMLRQALRPDYYTKHDPEPYYTMHQHHCLDYLRQSIMCSADLTTLRILWSEKKHRILPDFESVHTCRNWDKIHEWS</sequence>
<keyword evidence="5" id="KW-0843">Virulence</keyword>
<protein>
    <submittedName>
        <fullName evidence="10">Uncharacterized protein</fullName>
    </submittedName>
</protein>
<keyword evidence="3" id="KW-0812">Transmembrane</keyword>
<dbReference type="AlphaFoldDB" id="A0AA40C6A0"/>
<dbReference type="EMBL" id="JAULSU010000002">
    <property type="protein sequence ID" value="KAK0625823.1"/>
    <property type="molecule type" value="Genomic_DNA"/>
</dbReference>
<keyword evidence="6" id="KW-0472">Membrane</keyword>
<gene>
    <name evidence="10" type="ORF">B0T14DRAFT_405091</name>
</gene>
<dbReference type="PANTHER" id="PTHR33365:SF4">
    <property type="entry name" value="CYCLOCHLOROTINE BIOSYNTHESIS PROTEIN O"/>
    <property type="match status" value="1"/>
</dbReference>
<evidence type="ECO:0000256" key="4">
    <source>
        <dbReference type="ARBA" id="ARBA00022989"/>
    </source>
</evidence>
<reference evidence="10" key="1">
    <citation type="submission" date="2023-06" db="EMBL/GenBank/DDBJ databases">
        <title>Genome-scale phylogeny and comparative genomics of the fungal order Sordariales.</title>
        <authorList>
            <consortium name="Lawrence Berkeley National Laboratory"/>
            <person name="Hensen N."/>
            <person name="Bonometti L."/>
            <person name="Westerberg I."/>
            <person name="Brannstrom I.O."/>
            <person name="Guillou S."/>
            <person name="Cros-Aarteil S."/>
            <person name="Calhoun S."/>
            <person name="Haridas S."/>
            <person name="Kuo A."/>
            <person name="Mondo S."/>
            <person name="Pangilinan J."/>
            <person name="Riley R."/>
            <person name="Labutti K."/>
            <person name="Andreopoulos B."/>
            <person name="Lipzen A."/>
            <person name="Chen C."/>
            <person name="Yanf M."/>
            <person name="Daum C."/>
            <person name="Ng V."/>
            <person name="Clum A."/>
            <person name="Steindorff A."/>
            <person name="Ohm R."/>
            <person name="Martin F."/>
            <person name="Silar P."/>
            <person name="Natvig D."/>
            <person name="Lalanne C."/>
            <person name="Gautier V."/>
            <person name="Ament-Velasquez S.L."/>
            <person name="Kruys A."/>
            <person name="Hutchinson M.I."/>
            <person name="Powell A.J."/>
            <person name="Barry K."/>
            <person name="Miller A.N."/>
            <person name="Grigoriev I.V."/>
            <person name="Debuchy R."/>
            <person name="Gladieux P."/>
            <person name="Thoren M.H."/>
            <person name="Johannesson H."/>
        </authorList>
    </citation>
    <scope>NUCLEOTIDE SEQUENCE</scope>
    <source>
        <strain evidence="10">CBS 606.72</strain>
    </source>
</reference>
<evidence type="ECO:0000256" key="1">
    <source>
        <dbReference type="ARBA" id="ARBA00004167"/>
    </source>
</evidence>
<feature type="chain" id="PRO_5041403940" evidence="9">
    <location>
        <begin position="18"/>
        <end position="199"/>
    </location>
</feature>
<feature type="non-terminal residue" evidence="10">
    <location>
        <position position="199"/>
    </location>
</feature>
<keyword evidence="9" id="KW-0732">Signal</keyword>
<comment type="caution">
    <text evidence="10">The sequence shown here is derived from an EMBL/GenBank/DDBJ whole genome shotgun (WGS) entry which is preliminary data.</text>
</comment>
<dbReference type="GO" id="GO:0016020">
    <property type="term" value="C:membrane"/>
    <property type="evidence" value="ECO:0007669"/>
    <property type="project" value="UniProtKB-SubCell"/>
</dbReference>
<comment type="similarity">
    <text evidence="8">Belongs to the ustYa family.</text>
</comment>